<dbReference type="PROSITE" id="PS50217">
    <property type="entry name" value="BZIP"/>
    <property type="match status" value="1"/>
</dbReference>
<dbReference type="SMART" id="SM00338">
    <property type="entry name" value="BRLZ"/>
    <property type="match status" value="1"/>
</dbReference>
<evidence type="ECO:0000256" key="2">
    <source>
        <dbReference type="SAM" id="MobiDB-lite"/>
    </source>
</evidence>
<evidence type="ECO:0000256" key="1">
    <source>
        <dbReference type="SAM" id="Coils"/>
    </source>
</evidence>
<dbReference type="InterPro" id="IPR046347">
    <property type="entry name" value="bZIP_sf"/>
</dbReference>
<dbReference type="Pfam" id="PF00170">
    <property type="entry name" value="bZIP_1"/>
    <property type="match status" value="1"/>
</dbReference>
<feature type="compositionally biased region" description="Polar residues" evidence="2">
    <location>
        <begin position="1"/>
        <end position="15"/>
    </location>
</feature>
<evidence type="ECO:0000313" key="5">
    <source>
        <dbReference type="Proteomes" id="UP001152885"/>
    </source>
</evidence>
<feature type="region of interest" description="Disordered" evidence="2">
    <location>
        <begin position="1"/>
        <end position="26"/>
    </location>
</feature>
<feature type="region of interest" description="Disordered" evidence="2">
    <location>
        <begin position="137"/>
        <end position="227"/>
    </location>
</feature>
<organism evidence="4 5">
    <name type="scientific">Candida verbasci</name>
    <dbReference type="NCBI Taxonomy" id="1227364"/>
    <lineage>
        <taxon>Eukaryota</taxon>
        <taxon>Fungi</taxon>
        <taxon>Dikarya</taxon>
        <taxon>Ascomycota</taxon>
        <taxon>Saccharomycotina</taxon>
        <taxon>Pichiomycetes</taxon>
        <taxon>Debaryomycetaceae</taxon>
        <taxon>Candida/Lodderomyces clade</taxon>
        <taxon>Candida</taxon>
    </lineage>
</organism>
<dbReference type="SUPFAM" id="SSF57959">
    <property type="entry name" value="Leucine zipper domain"/>
    <property type="match status" value="1"/>
</dbReference>
<dbReference type="PROSITE" id="PS00036">
    <property type="entry name" value="BZIP_BASIC"/>
    <property type="match status" value="1"/>
</dbReference>
<accession>A0A9W4TT03</accession>
<dbReference type="AlphaFoldDB" id="A0A9W4TT03"/>
<proteinExistence type="predicted"/>
<reference evidence="4" key="1">
    <citation type="submission" date="2022-12" db="EMBL/GenBank/DDBJ databases">
        <authorList>
            <person name="Brejova B."/>
        </authorList>
    </citation>
    <scope>NUCLEOTIDE SEQUENCE</scope>
</reference>
<dbReference type="EMBL" id="CANTUO010000002">
    <property type="protein sequence ID" value="CAI5757752.1"/>
    <property type="molecule type" value="Genomic_DNA"/>
</dbReference>
<name>A0A9W4TT03_9ASCO</name>
<dbReference type="CDD" id="cd14687">
    <property type="entry name" value="bZIP_ATF2"/>
    <property type="match status" value="1"/>
</dbReference>
<comment type="caution">
    <text evidence="4">The sequence shown here is derived from an EMBL/GenBank/DDBJ whole genome shotgun (WGS) entry which is preliminary data.</text>
</comment>
<keyword evidence="1" id="KW-0175">Coiled coil</keyword>
<gene>
    <name evidence="4" type="ORF">CANVERA_P2265</name>
</gene>
<dbReference type="GO" id="GO:0003700">
    <property type="term" value="F:DNA-binding transcription factor activity"/>
    <property type="evidence" value="ECO:0007669"/>
    <property type="project" value="InterPro"/>
</dbReference>
<feature type="domain" description="BZIP" evidence="3">
    <location>
        <begin position="251"/>
        <end position="312"/>
    </location>
</feature>
<feature type="compositionally biased region" description="Low complexity" evidence="2">
    <location>
        <begin position="16"/>
        <end position="26"/>
    </location>
</feature>
<feature type="coiled-coil region" evidence="1">
    <location>
        <begin position="267"/>
        <end position="308"/>
    </location>
</feature>
<dbReference type="Proteomes" id="UP001152885">
    <property type="component" value="Unassembled WGS sequence"/>
</dbReference>
<feature type="compositionally biased region" description="Low complexity" evidence="2">
    <location>
        <begin position="167"/>
        <end position="203"/>
    </location>
</feature>
<dbReference type="InterPro" id="IPR004827">
    <property type="entry name" value="bZIP"/>
</dbReference>
<protein>
    <recommendedName>
        <fullName evidence="3">BZIP domain-containing protein</fullName>
    </recommendedName>
</protein>
<evidence type="ECO:0000313" key="4">
    <source>
        <dbReference type="EMBL" id="CAI5757752.1"/>
    </source>
</evidence>
<keyword evidence="5" id="KW-1185">Reference proteome</keyword>
<dbReference type="Gene3D" id="1.20.5.170">
    <property type="match status" value="1"/>
</dbReference>
<evidence type="ECO:0000259" key="3">
    <source>
        <dbReference type="PROSITE" id="PS50217"/>
    </source>
</evidence>
<sequence length="325" mass="37667">MNFSFDTLDTNNKLGQPQIQQQPLPPDILDVLPQQHKQPPQNLNSGVNNQNDINKKFTFHNPFDFHSYPITNPPIFDSTTMLPYTTDGIPRRRRISISNGQIGQIVNHDALFEKEDLDSSLDQDIIQYKLNEFEFNSNNDSNNDHNNHNNHNIHNRPQTTPFMVDFQPPVQQNQNHQNQQQIPPTPIIQQQQQQQQQIQQPQPQTLPPQAPPEIHHSDVAGVPPPNHQLIYNNEVIYNPENGPIPGTAAWKKERLLERNRVAAFKCRQRKKQAQMQLQDSVNKLETELKEKNEKLNKLELLLNHYKSTINLALKNGDYKKLEELV</sequence>
<dbReference type="OrthoDB" id="295274at2759"/>